<name>A0A3S2TNF0_9BURK</name>
<dbReference type="RefSeq" id="WP_128200550.1">
    <property type="nucleotide sequence ID" value="NZ_SACT01000009.1"/>
</dbReference>
<accession>A0A3S2TNF0</accession>
<feature type="region of interest" description="Disordered" evidence="1">
    <location>
        <begin position="1"/>
        <end position="42"/>
    </location>
</feature>
<dbReference type="EMBL" id="SACT01000009">
    <property type="protein sequence ID" value="RVT48938.1"/>
    <property type="molecule type" value="Genomic_DNA"/>
</dbReference>
<evidence type="ECO:0008006" key="4">
    <source>
        <dbReference type="Google" id="ProtNLM"/>
    </source>
</evidence>
<dbReference type="Proteomes" id="UP000288178">
    <property type="component" value="Unassembled WGS sequence"/>
</dbReference>
<dbReference type="OrthoDB" id="9762853at2"/>
<evidence type="ECO:0000313" key="2">
    <source>
        <dbReference type="EMBL" id="RVT48938.1"/>
    </source>
</evidence>
<evidence type="ECO:0000256" key="1">
    <source>
        <dbReference type="SAM" id="MobiDB-lite"/>
    </source>
</evidence>
<proteinExistence type="predicted"/>
<sequence>MADTPASSPPTAAFLAQVAAPGTSRPDRDDPRRNPAYAPLDGRDTDGLLAALRALAARLHHVPSDPAAPAGNWLPFLPAGTVADLQAAGGGAAPHHALLLAFLRLLARPQALLDGFTGEHLQHQMQQVLGFRPMPARPDRVHLVLESKKGVAPWAVAPDHRFSAGKDEAGIEQLYAPVRETVVGAGHVERLASLWHDGPRLRFAPEADSADGLGEALPPERPRWAPFGHADLPAAPQGFAVASTLLRLSEGERSVQLKLRLGAWPAGQTAAGIAAAFDAWATGPEGWIGPLAVSGRREGDLLTLTVPLGAEQAAVIDHDPALHQHGYPAALPVLQLLLRDDADGRVLSGLSLRSVQVVVQAQGLRALLLENDEAVLDARKAFLPFGPQPVRGSRLHVGCAEALGKPLTALTLHLDWLGAPADLYAWYDGYARRGSLTGGVAARLTWQDSEGHVHAAGTHTLLPRHAAPVTLQVDPASPAPSATPQQRTAALHWSGSSAGRKTSAAAVAARPMAAISPRVAPRLAGRLGDRAGLRPGTPLPSGGGRAGFLTLTLEDDLLHADHLRDAMAAVTPPADPAGFVPKVLNPPYTPKLQSLVLDYSAQSDASALAEATEAAFTDTAVQFFHVDALGVAREHAWLTQQRPWAPPGPITLLPAHIEAGALMVGLSGVGPGDAVSLLLQAAEGSADPLAPAQAVTWSVLADDAWRTLGTAEGLLDTTNGLRTSGLLAVALPRETSTEHLRCPAGLVWLRATVAAAPRAACDLLGVHANAVEAVFVDQGNDPARLAAPLPPASVTKARSAMPGLQRVSQPYASFGGALAEDPAALARRAAERLRHRNRAVSSWDLEHLVLQAFPQVWRAKCVPHASDTSWLAPGHVSVIVLPDLHGTETPDPLQPRVDLDTLTRITAHLQARSAPQTQVHVRNPRYRPVQLAFKLRVRPGHGFNFAAAQVDLALRRALSPWAFDAPASLNFGGRVLRSALLAFVESLPEVDFVSDFRLVHEGQHDDRYEILPEAPDEILVSAPAHRIEELHDA</sequence>
<evidence type="ECO:0000313" key="3">
    <source>
        <dbReference type="Proteomes" id="UP000288178"/>
    </source>
</evidence>
<dbReference type="AlphaFoldDB" id="A0A3S2TNF0"/>
<comment type="caution">
    <text evidence="2">The sequence shown here is derived from an EMBL/GenBank/DDBJ whole genome shotgun (WGS) entry which is preliminary data.</text>
</comment>
<protein>
    <recommendedName>
        <fullName evidence="4">Baseplate protein J-like domain-containing protein</fullName>
    </recommendedName>
</protein>
<reference evidence="2 3" key="1">
    <citation type="submission" date="2019-01" db="EMBL/GenBank/DDBJ databases">
        <authorList>
            <person name="Chen W.-M."/>
        </authorList>
    </citation>
    <scope>NUCLEOTIDE SEQUENCE [LARGE SCALE GENOMIC DNA]</scope>
    <source>
        <strain evidence="2 3">ICH-3</strain>
    </source>
</reference>
<organism evidence="2 3">
    <name type="scientific">Rubrivivax albus</name>
    <dbReference type="NCBI Taxonomy" id="2499835"/>
    <lineage>
        <taxon>Bacteria</taxon>
        <taxon>Pseudomonadati</taxon>
        <taxon>Pseudomonadota</taxon>
        <taxon>Betaproteobacteria</taxon>
        <taxon>Burkholderiales</taxon>
        <taxon>Sphaerotilaceae</taxon>
        <taxon>Rubrivivax</taxon>
    </lineage>
</organism>
<feature type="compositionally biased region" description="Low complexity" evidence="1">
    <location>
        <begin position="1"/>
        <end position="13"/>
    </location>
</feature>
<keyword evidence="3" id="KW-1185">Reference proteome</keyword>
<gene>
    <name evidence="2" type="ORF">ENE75_21555</name>
</gene>